<evidence type="ECO:0000313" key="5">
    <source>
        <dbReference type="Proteomes" id="UP000761534"/>
    </source>
</evidence>
<gene>
    <name evidence="4" type="ORF">TRICI_002486</name>
</gene>
<dbReference type="CDD" id="cd03424">
    <property type="entry name" value="NUDIX_ADPRase_Nudt5_UGPPase_Nudt14"/>
    <property type="match status" value="1"/>
</dbReference>
<evidence type="ECO:0000256" key="2">
    <source>
        <dbReference type="ARBA" id="ARBA00022801"/>
    </source>
</evidence>
<dbReference type="GO" id="GO:0080042">
    <property type="term" value="F:ADP-glucose pyrophosphohydrolase activity"/>
    <property type="evidence" value="ECO:0007669"/>
    <property type="project" value="TreeGrafter"/>
</dbReference>
<dbReference type="SUPFAM" id="SSF55811">
    <property type="entry name" value="Nudix"/>
    <property type="match status" value="1"/>
</dbReference>
<comment type="cofactor">
    <cofactor evidence="1">
        <name>Mg(2+)</name>
        <dbReference type="ChEBI" id="CHEBI:18420"/>
    </cofactor>
</comment>
<dbReference type="InterPro" id="IPR000086">
    <property type="entry name" value="NUDIX_hydrolase_dom"/>
</dbReference>
<evidence type="ECO:0000313" key="4">
    <source>
        <dbReference type="EMBL" id="KAA8915373.1"/>
    </source>
</evidence>
<dbReference type="OrthoDB" id="10249920at2759"/>
<evidence type="ECO:0000256" key="1">
    <source>
        <dbReference type="ARBA" id="ARBA00001946"/>
    </source>
</evidence>
<dbReference type="GO" id="GO:0019693">
    <property type="term" value="P:ribose phosphate metabolic process"/>
    <property type="evidence" value="ECO:0007669"/>
    <property type="project" value="TreeGrafter"/>
</dbReference>
<dbReference type="PROSITE" id="PS51462">
    <property type="entry name" value="NUDIX"/>
    <property type="match status" value="1"/>
</dbReference>
<dbReference type="PANTHER" id="PTHR11839">
    <property type="entry name" value="UDP/ADP-SUGAR PYROPHOSPHATASE"/>
    <property type="match status" value="1"/>
</dbReference>
<feature type="domain" description="Nudix hydrolase" evidence="3">
    <location>
        <begin position="112"/>
        <end position="268"/>
    </location>
</feature>
<dbReference type="PANTHER" id="PTHR11839:SF18">
    <property type="entry name" value="NUDIX HYDROLASE DOMAIN-CONTAINING PROTEIN"/>
    <property type="match status" value="1"/>
</dbReference>
<proteinExistence type="predicted"/>
<keyword evidence="2" id="KW-0378">Hydrolase</keyword>
<organism evidence="4 5">
    <name type="scientific">Trichomonascus ciferrii</name>
    <dbReference type="NCBI Taxonomy" id="44093"/>
    <lineage>
        <taxon>Eukaryota</taxon>
        <taxon>Fungi</taxon>
        <taxon>Dikarya</taxon>
        <taxon>Ascomycota</taxon>
        <taxon>Saccharomycotina</taxon>
        <taxon>Dipodascomycetes</taxon>
        <taxon>Dipodascales</taxon>
        <taxon>Trichomonascaceae</taxon>
        <taxon>Trichomonascus</taxon>
        <taxon>Trichomonascus ciferrii complex</taxon>
    </lineage>
</organism>
<dbReference type="InterPro" id="IPR015797">
    <property type="entry name" value="NUDIX_hydrolase-like_dom_sf"/>
</dbReference>
<sequence>MRANTVAAMLRTNVLGSFKRTMYTLETINFKSCKLPVTVTSDNILQQEQLDNFRPFQQWLQKLDKNLGDYELQKIHIQSVDIFSNNRIGFLKLKTQVVHPPTKKTIPGIVLLRGPTVAMLVILEPPNCASDAQRYAILVSQPRVPAGDMNLLEMPAGMIDDGTFTGSAAKEIQEECGITINEDELKDLTPNWIPQDSGILLSPGLVDESCRFYSCTKQMPLSEIQDLDGKLQMGTEHENISLKLVPLDKINQTKVQDAKFFLALGFYRSLISK</sequence>
<evidence type="ECO:0000259" key="3">
    <source>
        <dbReference type="PROSITE" id="PS51462"/>
    </source>
</evidence>
<protein>
    <recommendedName>
        <fullName evidence="3">Nudix hydrolase domain-containing protein</fullName>
    </recommendedName>
</protein>
<name>A0A642VBK8_9ASCO</name>
<dbReference type="GO" id="GO:0080041">
    <property type="term" value="F:ADP-ribose pyrophosphohydrolase activity"/>
    <property type="evidence" value="ECO:0007669"/>
    <property type="project" value="TreeGrafter"/>
</dbReference>
<dbReference type="Gene3D" id="3.90.79.10">
    <property type="entry name" value="Nucleoside Triphosphate Pyrophosphohydrolase"/>
    <property type="match status" value="1"/>
</dbReference>
<keyword evidence="5" id="KW-1185">Reference proteome</keyword>
<dbReference type="EMBL" id="SWFS01000169">
    <property type="protein sequence ID" value="KAA8915373.1"/>
    <property type="molecule type" value="Genomic_DNA"/>
</dbReference>
<dbReference type="VEuPathDB" id="FungiDB:TRICI_002486"/>
<comment type="caution">
    <text evidence="4">The sequence shown here is derived from an EMBL/GenBank/DDBJ whole genome shotgun (WGS) entry which is preliminary data.</text>
</comment>
<dbReference type="Proteomes" id="UP000761534">
    <property type="component" value="Unassembled WGS sequence"/>
</dbReference>
<reference evidence="4" key="1">
    <citation type="journal article" date="2019" name="G3 (Bethesda)">
        <title>Genome Assemblies of Two Rare Opportunistic Yeast Pathogens: Diutina rugosa (syn. Candida rugosa) and Trichomonascus ciferrii (syn. Candida ciferrii).</title>
        <authorList>
            <person name="Mixao V."/>
            <person name="Saus E."/>
            <person name="Hansen A.P."/>
            <person name="Lass-Florl C."/>
            <person name="Gabaldon T."/>
        </authorList>
    </citation>
    <scope>NUCLEOTIDE SEQUENCE</scope>
    <source>
        <strain evidence="4">CBS 4856</strain>
    </source>
</reference>
<dbReference type="GO" id="GO:0006753">
    <property type="term" value="P:nucleoside phosphate metabolic process"/>
    <property type="evidence" value="ECO:0007669"/>
    <property type="project" value="TreeGrafter"/>
</dbReference>
<dbReference type="AlphaFoldDB" id="A0A642VBK8"/>
<accession>A0A642VBK8</accession>